<keyword evidence="2" id="KW-0732">Signal</keyword>
<protein>
    <submittedName>
        <fullName evidence="4">Lamin tail domain-containing protein</fullName>
    </submittedName>
</protein>
<dbReference type="PANTHER" id="PTHR42834">
    <property type="entry name" value="ENDONUCLEASE/EXONUCLEASE/PHOSPHATASE FAMILY PROTEIN (AFU_ORTHOLOGUE AFUA_3G09210)"/>
    <property type="match status" value="1"/>
</dbReference>
<dbReference type="Gene3D" id="3.60.10.10">
    <property type="entry name" value="Endonuclease/exonuclease/phosphatase"/>
    <property type="match status" value="1"/>
</dbReference>
<feature type="region of interest" description="Disordered" evidence="1">
    <location>
        <begin position="179"/>
        <end position="234"/>
    </location>
</feature>
<gene>
    <name evidence="4" type="ORF">ACFQ5X_20700</name>
</gene>
<feature type="compositionally biased region" description="Gly residues" evidence="1">
    <location>
        <begin position="217"/>
        <end position="230"/>
    </location>
</feature>
<evidence type="ECO:0000259" key="3">
    <source>
        <dbReference type="PROSITE" id="PS51841"/>
    </source>
</evidence>
<feature type="compositionally biased region" description="Basic and acidic residues" evidence="1">
    <location>
        <begin position="676"/>
        <end position="686"/>
    </location>
</feature>
<feature type="signal peptide" evidence="2">
    <location>
        <begin position="1"/>
        <end position="21"/>
    </location>
</feature>
<feature type="compositionally biased region" description="Polar residues" evidence="1">
    <location>
        <begin position="687"/>
        <end position="696"/>
    </location>
</feature>
<dbReference type="CDD" id="cd04486">
    <property type="entry name" value="YhcR_OBF_like"/>
    <property type="match status" value="1"/>
</dbReference>
<name>A0ABW3XFA8_9ACTN</name>
<dbReference type="PROSITE" id="PS51841">
    <property type="entry name" value="LTD"/>
    <property type="match status" value="1"/>
</dbReference>
<feature type="region of interest" description="Disordered" evidence="1">
    <location>
        <begin position="676"/>
        <end position="696"/>
    </location>
</feature>
<dbReference type="InterPro" id="IPR005135">
    <property type="entry name" value="Endo/exonuclease/phosphatase"/>
</dbReference>
<comment type="caution">
    <text evidence="4">The sequence shown here is derived from an EMBL/GenBank/DDBJ whole genome shotgun (WGS) entry which is preliminary data.</text>
</comment>
<dbReference type="Pfam" id="PF03372">
    <property type="entry name" value="Exo_endo_phos"/>
    <property type="match status" value="1"/>
</dbReference>
<feature type="chain" id="PRO_5047108704" evidence="2">
    <location>
        <begin position="22"/>
        <end position="822"/>
    </location>
</feature>
<feature type="domain" description="LTD" evidence="3">
    <location>
        <begin position="27"/>
        <end position="168"/>
    </location>
</feature>
<keyword evidence="5" id="KW-1185">Reference proteome</keyword>
<reference evidence="5" key="1">
    <citation type="journal article" date="2019" name="Int. J. Syst. Evol. Microbiol.">
        <title>The Global Catalogue of Microorganisms (GCM) 10K type strain sequencing project: providing services to taxonomists for standard genome sequencing and annotation.</title>
        <authorList>
            <consortium name="The Broad Institute Genomics Platform"/>
            <consortium name="The Broad Institute Genome Sequencing Center for Infectious Disease"/>
            <person name="Wu L."/>
            <person name="Ma J."/>
        </authorList>
    </citation>
    <scope>NUCLEOTIDE SEQUENCE [LARGE SCALE GENOMIC DNA]</scope>
    <source>
        <strain evidence="5">CGMCC 4.7020</strain>
    </source>
</reference>
<evidence type="ECO:0000256" key="2">
    <source>
        <dbReference type="SAM" id="SignalP"/>
    </source>
</evidence>
<dbReference type="Pfam" id="PF00932">
    <property type="entry name" value="LTD"/>
    <property type="match status" value="1"/>
</dbReference>
<sequence length="822" mass="84752">MHRPSAVRVAGAAFVAATATAAVVMAPLPAAFATPSTSVVISEAYGGGGNSGATLTNDFVELANRSTTAYPLEGYSVQYLPASPSAGSLWQVTPLTGALAPGGGYLVAEGAGSGGSTALPTADATGNIAMAAASGTVALVKSTTALTCKTAADCAGDPDIVDLLGYGTAVVREGTAAPVASNTTSVSRTASLADTDDNSADFTAGTPTATNSAGETANGGGDGGGPGGPTAPGAFRIHDIQGTTRLSPLKGQSVAGVPGIVTAVRTTGSKGYWIQDPAPDTDPATSEGLFVYTGSAAPTVSVGDSVLVSGKVTEYYPGTGTQSVTELGSPVSTTVSTGNDLPGAVALNDSTVPGAYTPTANGGSIEGLPLRPSVYSQDFYESIEGMRASVHDARVTGATNSFGEMFVTAKPHERPTRRGGTLYGAYDQQNTGRIEIVAADGSTPTLNVGDELSGTTTGPVDYASFGGYLLAPSAATTGTAVDNGLKQEVTRKQKGKELALATYNVENLDPTDGADKFARLAKGVVTNLSSPDIVTLEEIQDDNGATDDGTVSAEATLTRFTAAITVAGGPKYSWRYVNPVNDQDGGEPGGNIRQVFLFNPKRVSFVDRASTGDASTTAVSVVRDKHKREAHLSASPGRVDPTSDAWANSRKPLVGEFRFQGDTVFVIANHFNSKGGDDPMHGRFQEPTRSSETQRGLQAEEENAFVDSVLAADPKARIVALGDLNDYEFSDAVKTLTDNGDVLTDLINTLPVKERYSYVFDGNSQTLDHILTSPSITHYDYDVVHINAEFADQASDHDPQVVRIDVNNCGRKAYRPKPGRGK</sequence>
<evidence type="ECO:0000313" key="4">
    <source>
        <dbReference type="EMBL" id="MFD1308267.1"/>
    </source>
</evidence>
<dbReference type="InterPro" id="IPR036691">
    <property type="entry name" value="Endo/exonu/phosph_ase_sf"/>
</dbReference>
<proteinExistence type="predicted"/>
<dbReference type="InterPro" id="IPR001322">
    <property type="entry name" value="Lamin_tail_dom"/>
</dbReference>
<accession>A0ABW3XFA8</accession>
<dbReference type="CDD" id="cd10283">
    <property type="entry name" value="MnuA_DNase1-like"/>
    <property type="match status" value="1"/>
</dbReference>
<dbReference type="PANTHER" id="PTHR42834:SF1">
    <property type="entry name" value="ENDONUCLEASE_EXONUCLEASE_PHOSPHATASE FAMILY PROTEIN (AFU_ORTHOLOGUE AFUA_3G09210)"/>
    <property type="match status" value="1"/>
</dbReference>
<evidence type="ECO:0000313" key="5">
    <source>
        <dbReference type="Proteomes" id="UP001597058"/>
    </source>
</evidence>
<organism evidence="4 5">
    <name type="scientific">Streptomyces kaempferi</name>
    <dbReference type="NCBI Taxonomy" id="333725"/>
    <lineage>
        <taxon>Bacteria</taxon>
        <taxon>Bacillati</taxon>
        <taxon>Actinomycetota</taxon>
        <taxon>Actinomycetes</taxon>
        <taxon>Kitasatosporales</taxon>
        <taxon>Streptomycetaceae</taxon>
        <taxon>Streptomyces</taxon>
    </lineage>
</organism>
<evidence type="ECO:0000256" key="1">
    <source>
        <dbReference type="SAM" id="MobiDB-lite"/>
    </source>
</evidence>
<dbReference type="SUPFAM" id="SSF56219">
    <property type="entry name" value="DNase I-like"/>
    <property type="match status" value="1"/>
</dbReference>
<feature type="compositionally biased region" description="Polar residues" evidence="1">
    <location>
        <begin position="180"/>
        <end position="192"/>
    </location>
</feature>
<dbReference type="EMBL" id="JBHTMM010000025">
    <property type="protein sequence ID" value="MFD1308267.1"/>
    <property type="molecule type" value="Genomic_DNA"/>
</dbReference>
<dbReference type="RefSeq" id="WP_381232413.1">
    <property type="nucleotide sequence ID" value="NZ_JBHSKH010000001.1"/>
</dbReference>
<dbReference type="Proteomes" id="UP001597058">
    <property type="component" value="Unassembled WGS sequence"/>
</dbReference>